<dbReference type="EMBL" id="JAFNEN010000057">
    <property type="protein sequence ID" value="KAG8197297.1"/>
    <property type="molecule type" value="Genomic_DNA"/>
</dbReference>
<dbReference type="Pfam" id="PF03370">
    <property type="entry name" value="CBM_21"/>
    <property type="match status" value="1"/>
</dbReference>
<organism evidence="2 3">
    <name type="scientific">Oedothorax gibbosus</name>
    <dbReference type="NCBI Taxonomy" id="931172"/>
    <lineage>
        <taxon>Eukaryota</taxon>
        <taxon>Metazoa</taxon>
        <taxon>Ecdysozoa</taxon>
        <taxon>Arthropoda</taxon>
        <taxon>Chelicerata</taxon>
        <taxon>Arachnida</taxon>
        <taxon>Araneae</taxon>
        <taxon>Araneomorphae</taxon>
        <taxon>Entelegynae</taxon>
        <taxon>Araneoidea</taxon>
        <taxon>Linyphiidae</taxon>
        <taxon>Erigoninae</taxon>
        <taxon>Oedothorax</taxon>
    </lineage>
</organism>
<dbReference type="InterPro" id="IPR050782">
    <property type="entry name" value="PP1_regulatory_subunit_3"/>
</dbReference>
<protein>
    <recommendedName>
        <fullName evidence="1">CBM21 domain-containing protein</fullName>
    </recommendedName>
</protein>
<dbReference type="GO" id="GO:0008157">
    <property type="term" value="F:protein phosphatase 1 binding"/>
    <property type="evidence" value="ECO:0007669"/>
    <property type="project" value="TreeGrafter"/>
</dbReference>
<evidence type="ECO:0000313" key="2">
    <source>
        <dbReference type="EMBL" id="KAG8197297.1"/>
    </source>
</evidence>
<proteinExistence type="predicted"/>
<comment type="caution">
    <text evidence="2">The sequence shown here is derived from an EMBL/GenBank/DDBJ whole genome shotgun (WGS) entry which is preliminary data.</text>
</comment>
<accession>A0AAV6VNB0</accession>
<evidence type="ECO:0000313" key="3">
    <source>
        <dbReference type="Proteomes" id="UP000827092"/>
    </source>
</evidence>
<evidence type="ECO:0000259" key="1">
    <source>
        <dbReference type="PROSITE" id="PS51159"/>
    </source>
</evidence>
<name>A0AAV6VNB0_9ARAC</name>
<dbReference type="AlphaFoldDB" id="A0AAV6VNB0"/>
<reference evidence="2 3" key="1">
    <citation type="journal article" date="2022" name="Nat. Ecol. Evol.">
        <title>A masculinizing supergene underlies an exaggerated male reproductive morph in a spider.</title>
        <authorList>
            <person name="Hendrickx F."/>
            <person name="De Corte Z."/>
            <person name="Sonet G."/>
            <person name="Van Belleghem S.M."/>
            <person name="Kostlbacher S."/>
            <person name="Vangestel C."/>
        </authorList>
    </citation>
    <scope>NUCLEOTIDE SEQUENCE [LARGE SCALE GENOMIC DNA]</scope>
    <source>
        <strain evidence="2">W744_W776</strain>
    </source>
</reference>
<dbReference type="PANTHER" id="PTHR12307">
    <property type="entry name" value="PROTEIN PHOSPHATASE 1 REGULATORY SUBUNIT"/>
    <property type="match status" value="1"/>
</dbReference>
<feature type="domain" description="CBM21" evidence="1">
    <location>
        <begin position="244"/>
        <end position="354"/>
    </location>
</feature>
<dbReference type="GO" id="GO:0005979">
    <property type="term" value="P:regulation of glycogen biosynthetic process"/>
    <property type="evidence" value="ECO:0007669"/>
    <property type="project" value="TreeGrafter"/>
</dbReference>
<dbReference type="GO" id="GO:0000164">
    <property type="term" value="C:protein phosphatase type 1 complex"/>
    <property type="evidence" value="ECO:0007669"/>
    <property type="project" value="TreeGrafter"/>
</dbReference>
<dbReference type="GO" id="GO:2001069">
    <property type="term" value="F:glycogen binding"/>
    <property type="evidence" value="ECO:0007669"/>
    <property type="project" value="TreeGrafter"/>
</dbReference>
<gene>
    <name evidence="2" type="ORF">JTE90_007543</name>
</gene>
<sequence length="372" mass="42401">MSIIPPRPSNIFSSSNRRRQFQTGIQRQQSFSLDIPQNIYDNDKLSRGLDSFYAEEPLRSRDEDRVFLFLPRNLSYCEVCSDVIRDHVQKKVRLLSSRLCQYDDVPPTPVENKAIFSVGEESGDEDTEETLVDRPKDAFQTWCADKHGHTSVDTCFPKRPILKRKVRAVSFPAPRKEGKKIVRFADALGLELESIRFLVQKDLPKLVPSCSELDVSTKPKAKNGNQKIQLIPAFLPPSLNNSFIGHLRKLNVCLHSVSTADSTVYGIISVINKSFHKTVFVRYTANGWMSYHDELATYLDGSSDDDTDKFTFTLFCNPSDLCTRGHSLFFAVCYETPGGVQYWDNNNGKNYCIKCEKREIPVVGNHSWVHFL</sequence>
<dbReference type="PROSITE" id="PS51159">
    <property type="entry name" value="CBM21"/>
    <property type="match status" value="1"/>
</dbReference>
<dbReference type="InterPro" id="IPR005036">
    <property type="entry name" value="CBM21_dom"/>
</dbReference>
<dbReference type="PANTHER" id="PTHR12307:SF53">
    <property type="entry name" value="PROTEIN PHOSPHATASE 1 REGULATORY SUBUNIT"/>
    <property type="match status" value="1"/>
</dbReference>
<dbReference type="InterPro" id="IPR038175">
    <property type="entry name" value="CBM21_dom_sf"/>
</dbReference>
<dbReference type="Proteomes" id="UP000827092">
    <property type="component" value="Unassembled WGS sequence"/>
</dbReference>
<keyword evidence="3" id="KW-1185">Reference proteome</keyword>
<dbReference type="Gene3D" id="2.60.40.2440">
    <property type="entry name" value="Carbohydrate binding type-21 domain"/>
    <property type="match status" value="1"/>
</dbReference>